<evidence type="ECO:0000256" key="1">
    <source>
        <dbReference type="ARBA" id="ARBA00010701"/>
    </source>
</evidence>
<reference evidence="8" key="1">
    <citation type="journal article" date="2023" name="Insect Mol. Biol.">
        <title>Genome sequencing provides insights into the evolution of gene families encoding plant cell wall-degrading enzymes in longhorned beetles.</title>
        <authorList>
            <person name="Shin N.R."/>
            <person name="Okamura Y."/>
            <person name="Kirsch R."/>
            <person name="Pauchet Y."/>
        </authorList>
    </citation>
    <scope>NUCLEOTIDE SEQUENCE</scope>
    <source>
        <strain evidence="8">RBIC_L_NR</strain>
    </source>
</reference>
<dbReference type="Gene3D" id="3.40.50.1820">
    <property type="entry name" value="alpha/beta hydrolase"/>
    <property type="match status" value="1"/>
</dbReference>
<comment type="caution">
    <text evidence="8">The sequence shown here is derived from an EMBL/GenBank/DDBJ whole genome shotgun (WGS) entry which is preliminary data.</text>
</comment>
<dbReference type="EMBL" id="JANEYF010000715">
    <property type="protein sequence ID" value="KAJ8968395.1"/>
    <property type="molecule type" value="Genomic_DNA"/>
</dbReference>
<keyword evidence="2" id="KW-0732">Signal</keyword>
<keyword evidence="5" id="KW-0443">Lipid metabolism</keyword>
<dbReference type="InterPro" id="IPR006693">
    <property type="entry name" value="AB_hydrolase_lipase"/>
</dbReference>
<gene>
    <name evidence="8" type="ORF">NQ314_002317</name>
</gene>
<feature type="domain" description="Partial AB-hydrolase lipase" evidence="7">
    <location>
        <begin position="21"/>
        <end position="81"/>
    </location>
</feature>
<accession>A0AAV8ZQQ6</accession>
<dbReference type="SUPFAM" id="SSF53474">
    <property type="entry name" value="alpha/beta-Hydrolases"/>
    <property type="match status" value="1"/>
</dbReference>
<dbReference type="FunFam" id="3.40.50.1820:FF:000057">
    <property type="entry name" value="Lipase"/>
    <property type="match status" value="1"/>
</dbReference>
<comment type="similarity">
    <text evidence="1">Belongs to the AB hydrolase superfamily. Lipase family.</text>
</comment>
<evidence type="ECO:0000256" key="2">
    <source>
        <dbReference type="ARBA" id="ARBA00022729"/>
    </source>
</evidence>
<protein>
    <recommendedName>
        <fullName evidence="7">Partial AB-hydrolase lipase domain-containing protein</fullName>
    </recommendedName>
</protein>
<dbReference type="InterPro" id="IPR029058">
    <property type="entry name" value="AB_hydrolase_fold"/>
</dbReference>
<dbReference type="GO" id="GO:0016042">
    <property type="term" value="P:lipid catabolic process"/>
    <property type="evidence" value="ECO:0007669"/>
    <property type="project" value="UniProtKB-KW"/>
</dbReference>
<dbReference type="PANTHER" id="PTHR11005">
    <property type="entry name" value="LYSOSOMAL ACID LIPASE-RELATED"/>
    <property type="match status" value="1"/>
</dbReference>
<keyword evidence="6" id="KW-0325">Glycoprotein</keyword>
<dbReference type="GO" id="GO:0016787">
    <property type="term" value="F:hydrolase activity"/>
    <property type="evidence" value="ECO:0007669"/>
    <property type="project" value="UniProtKB-KW"/>
</dbReference>
<name>A0AAV8ZQQ6_9CUCU</name>
<dbReference type="Proteomes" id="UP001162156">
    <property type="component" value="Unassembled WGS sequence"/>
</dbReference>
<evidence type="ECO:0000313" key="9">
    <source>
        <dbReference type="Proteomes" id="UP001162156"/>
    </source>
</evidence>
<sequence length="237" mass="26763">MVKSEVRVLPSDDVTIGDFSITDFISEHGYPVETHKGIQTFDGYLLDVHRIPHGKSNGNDSRLPVVLLMHGLVGSSENWILLGPDKSLAFLLADEGYDVWMGNARGNKHSRKHINFDPDKDSQYWMFSWHEIGVYDLPAIIDYILKKTGNRKLMYVGHSQGTTTFFVMASEKPQYNRYIKVMAALAPVAFMSKGLGPLMQLVSLSLSGISVSSKLYRIVRLKYLSFIKLTCRADSQW</sequence>
<dbReference type="Pfam" id="PF04083">
    <property type="entry name" value="Abhydro_lipase"/>
    <property type="match status" value="1"/>
</dbReference>
<keyword evidence="3" id="KW-0378">Hydrolase</keyword>
<evidence type="ECO:0000256" key="5">
    <source>
        <dbReference type="ARBA" id="ARBA00023098"/>
    </source>
</evidence>
<evidence type="ECO:0000259" key="7">
    <source>
        <dbReference type="Pfam" id="PF04083"/>
    </source>
</evidence>
<dbReference type="AlphaFoldDB" id="A0AAV8ZQQ6"/>
<evidence type="ECO:0000256" key="4">
    <source>
        <dbReference type="ARBA" id="ARBA00022963"/>
    </source>
</evidence>
<evidence type="ECO:0000313" key="8">
    <source>
        <dbReference type="EMBL" id="KAJ8968395.1"/>
    </source>
</evidence>
<keyword evidence="4" id="KW-0442">Lipid degradation</keyword>
<evidence type="ECO:0000256" key="3">
    <source>
        <dbReference type="ARBA" id="ARBA00022801"/>
    </source>
</evidence>
<evidence type="ECO:0000256" key="6">
    <source>
        <dbReference type="ARBA" id="ARBA00023180"/>
    </source>
</evidence>
<keyword evidence="9" id="KW-1185">Reference proteome</keyword>
<organism evidence="8 9">
    <name type="scientific">Rhamnusium bicolor</name>
    <dbReference type="NCBI Taxonomy" id="1586634"/>
    <lineage>
        <taxon>Eukaryota</taxon>
        <taxon>Metazoa</taxon>
        <taxon>Ecdysozoa</taxon>
        <taxon>Arthropoda</taxon>
        <taxon>Hexapoda</taxon>
        <taxon>Insecta</taxon>
        <taxon>Pterygota</taxon>
        <taxon>Neoptera</taxon>
        <taxon>Endopterygota</taxon>
        <taxon>Coleoptera</taxon>
        <taxon>Polyphaga</taxon>
        <taxon>Cucujiformia</taxon>
        <taxon>Chrysomeloidea</taxon>
        <taxon>Cerambycidae</taxon>
        <taxon>Lepturinae</taxon>
        <taxon>Rhagiini</taxon>
        <taxon>Rhamnusium</taxon>
    </lineage>
</organism>
<proteinExistence type="inferred from homology"/>